<dbReference type="SMART" id="SM00355">
    <property type="entry name" value="ZnF_C2H2"/>
    <property type="match status" value="3"/>
</dbReference>
<keyword evidence="1" id="KW-0862">Zinc</keyword>
<evidence type="ECO:0000259" key="3">
    <source>
        <dbReference type="PROSITE" id="PS50157"/>
    </source>
</evidence>
<sequence length="168" mass="19697">MEAHHSTDYGSNRESSEETSSEDSRIENYVGAKYCFEPNLSLKSFQHTSACTETKENLQSVSSLQENATYNSDFKQTDEVDWFYCAECSFKGKLKKHLVRHIWDSHSTKRHECDKCSFKCKRKANLTRHINNLHLNNKDVKSYKCNQCSFKTKYEASLKRHASRRHKK</sequence>
<dbReference type="InterPro" id="IPR013087">
    <property type="entry name" value="Znf_C2H2_type"/>
</dbReference>
<reference evidence="4" key="1">
    <citation type="journal article" date="2023" name="G3 (Bethesda)">
        <title>Whole genome assemblies of Zophobas morio and Tenebrio molitor.</title>
        <authorList>
            <person name="Kaur S."/>
            <person name="Stinson S.A."/>
            <person name="diCenzo G.C."/>
        </authorList>
    </citation>
    <scope>NUCLEOTIDE SEQUENCE</scope>
    <source>
        <strain evidence="4">QUZm001</strain>
    </source>
</reference>
<keyword evidence="1" id="KW-0863">Zinc-finger</keyword>
<dbReference type="PROSITE" id="PS00028">
    <property type="entry name" value="ZINC_FINGER_C2H2_1"/>
    <property type="match status" value="1"/>
</dbReference>
<dbReference type="AlphaFoldDB" id="A0AA38I8E6"/>
<feature type="domain" description="C2H2-type" evidence="3">
    <location>
        <begin position="143"/>
        <end position="168"/>
    </location>
</feature>
<feature type="region of interest" description="Disordered" evidence="2">
    <location>
        <begin position="1"/>
        <end position="25"/>
    </location>
</feature>
<dbReference type="Pfam" id="PF00096">
    <property type="entry name" value="zf-C2H2"/>
    <property type="match status" value="1"/>
</dbReference>
<comment type="caution">
    <text evidence="4">The sequence shown here is derived from an EMBL/GenBank/DDBJ whole genome shotgun (WGS) entry which is preliminary data.</text>
</comment>
<organism evidence="4 5">
    <name type="scientific">Zophobas morio</name>
    <dbReference type="NCBI Taxonomy" id="2755281"/>
    <lineage>
        <taxon>Eukaryota</taxon>
        <taxon>Metazoa</taxon>
        <taxon>Ecdysozoa</taxon>
        <taxon>Arthropoda</taxon>
        <taxon>Hexapoda</taxon>
        <taxon>Insecta</taxon>
        <taxon>Pterygota</taxon>
        <taxon>Neoptera</taxon>
        <taxon>Endopterygota</taxon>
        <taxon>Coleoptera</taxon>
        <taxon>Polyphaga</taxon>
        <taxon>Cucujiformia</taxon>
        <taxon>Tenebrionidae</taxon>
        <taxon>Zophobas</taxon>
    </lineage>
</organism>
<dbReference type="EMBL" id="JALNTZ010000005">
    <property type="protein sequence ID" value="KAJ3651360.1"/>
    <property type="molecule type" value="Genomic_DNA"/>
</dbReference>
<accession>A0AA38I8E6</accession>
<dbReference type="InterPro" id="IPR036236">
    <property type="entry name" value="Znf_C2H2_sf"/>
</dbReference>
<gene>
    <name evidence="4" type="ORF">Zmor_017409</name>
</gene>
<keyword evidence="5" id="KW-1185">Reference proteome</keyword>
<feature type="domain" description="C2H2-type" evidence="3">
    <location>
        <begin position="111"/>
        <end position="139"/>
    </location>
</feature>
<protein>
    <recommendedName>
        <fullName evidence="3">C2H2-type domain-containing protein</fullName>
    </recommendedName>
</protein>
<proteinExistence type="predicted"/>
<evidence type="ECO:0000256" key="2">
    <source>
        <dbReference type="SAM" id="MobiDB-lite"/>
    </source>
</evidence>
<evidence type="ECO:0000313" key="5">
    <source>
        <dbReference type="Proteomes" id="UP001168821"/>
    </source>
</evidence>
<evidence type="ECO:0000256" key="1">
    <source>
        <dbReference type="PROSITE-ProRule" id="PRU00042"/>
    </source>
</evidence>
<dbReference type="Proteomes" id="UP001168821">
    <property type="component" value="Unassembled WGS sequence"/>
</dbReference>
<dbReference type="Pfam" id="PF13909">
    <property type="entry name" value="zf-H2C2_5"/>
    <property type="match status" value="1"/>
</dbReference>
<name>A0AA38I8E6_9CUCU</name>
<dbReference type="GO" id="GO:0008270">
    <property type="term" value="F:zinc ion binding"/>
    <property type="evidence" value="ECO:0007669"/>
    <property type="project" value="UniProtKB-KW"/>
</dbReference>
<keyword evidence="1" id="KW-0479">Metal-binding</keyword>
<dbReference type="PROSITE" id="PS50157">
    <property type="entry name" value="ZINC_FINGER_C2H2_2"/>
    <property type="match status" value="2"/>
</dbReference>
<evidence type="ECO:0000313" key="4">
    <source>
        <dbReference type="EMBL" id="KAJ3651360.1"/>
    </source>
</evidence>
<dbReference type="SUPFAM" id="SSF57667">
    <property type="entry name" value="beta-beta-alpha zinc fingers"/>
    <property type="match status" value="1"/>
</dbReference>
<dbReference type="Gene3D" id="3.30.160.60">
    <property type="entry name" value="Classic Zinc Finger"/>
    <property type="match status" value="1"/>
</dbReference>